<keyword evidence="2" id="KW-0802">TPR repeat</keyword>
<dbReference type="GO" id="GO:0060271">
    <property type="term" value="P:cilium assembly"/>
    <property type="evidence" value="ECO:0007669"/>
    <property type="project" value="TreeGrafter"/>
</dbReference>
<comment type="caution">
    <text evidence="3">The sequence shown here is derived from an EMBL/GenBank/DDBJ whole genome shotgun (WGS) entry which is preliminary data.</text>
</comment>
<evidence type="ECO:0000256" key="1">
    <source>
        <dbReference type="ARBA" id="ARBA00022737"/>
    </source>
</evidence>
<organism evidence="3 4">
    <name type="scientific">Gulo gulo</name>
    <name type="common">Wolverine</name>
    <name type="synonym">Gluton</name>
    <dbReference type="NCBI Taxonomy" id="48420"/>
    <lineage>
        <taxon>Eukaryota</taxon>
        <taxon>Metazoa</taxon>
        <taxon>Chordata</taxon>
        <taxon>Craniata</taxon>
        <taxon>Vertebrata</taxon>
        <taxon>Euteleostomi</taxon>
        <taxon>Mammalia</taxon>
        <taxon>Eutheria</taxon>
        <taxon>Laurasiatheria</taxon>
        <taxon>Carnivora</taxon>
        <taxon>Caniformia</taxon>
        <taxon>Musteloidea</taxon>
        <taxon>Mustelidae</taxon>
        <taxon>Guloninae</taxon>
        <taxon>Gulo</taxon>
    </lineage>
</organism>
<dbReference type="AlphaFoldDB" id="A0A9X9LYF6"/>
<dbReference type="GO" id="GO:0003341">
    <property type="term" value="P:cilium movement"/>
    <property type="evidence" value="ECO:0007669"/>
    <property type="project" value="TreeGrafter"/>
</dbReference>
<name>A0A9X9LYF6_GULGU</name>
<keyword evidence="4" id="KW-1185">Reference proteome</keyword>
<dbReference type="GO" id="GO:0070062">
    <property type="term" value="C:extracellular exosome"/>
    <property type="evidence" value="ECO:0007669"/>
    <property type="project" value="TreeGrafter"/>
</dbReference>
<dbReference type="PANTHER" id="PTHR44314:SF1">
    <property type="entry name" value="CILIA- AND FLAGELLA-ASSOCIATED PROTEIN 70"/>
    <property type="match status" value="1"/>
</dbReference>
<evidence type="ECO:0000313" key="4">
    <source>
        <dbReference type="Proteomes" id="UP000269945"/>
    </source>
</evidence>
<protein>
    <submittedName>
        <fullName evidence="3">Uncharacterized protein</fullName>
    </submittedName>
</protein>
<dbReference type="EMBL" id="CYRY02029298">
    <property type="protein sequence ID" value="VCX04116.1"/>
    <property type="molecule type" value="Genomic_DNA"/>
</dbReference>
<keyword evidence="1" id="KW-0677">Repeat</keyword>
<dbReference type="Proteomes" id="UP000269945">
    <property type="component" value="Unassembled WGS sequence"/>
</dbReference>
<dbReference type="InterPro" id="IPR052628">
    <property type="entry name" value="CFAP70"/>
</dbReference>
<sequence>MDSETVEEQKCLLSYELNCSGKYFAFKEQLKHAVVKIVREKYLKTTPFESQEELQTFISELYVFLVDQMHVALNQTMPDDIQGAVSTIYTSSEQLRLFA</sequence>
<gene>
    <name evidence="3" type="ORF">BN2614_LOCUS4</name>
</gene>
<dbReference type="PANTHER" id="PTHR44314">
    <property type="entry name" value="CILIA- AND FLAGELLA-ASSOCIATED PROTEIN 70"/>
    <property type="match status" value="1"/>
</dbReference>
<feature type="non-terminal residue" evidence="3">
    <location>
        <position position="99"/>
    </location>
</feature>
<reference evidence="3 4" key="1">
    <citation type="submission" date="2018-10" db="EMBL/GenBank/DDBJ databases">
        <authorList>
            <person name="Ekblom R."/>
            <person name="Jareborg N."/>
        </authorList>
    </citation>
    <scope>NUCLEOTIDE SEQUENCE [LARGE SCALE GENOMIC DNA]</scope>
    <source>
        <tissue evidence="3">Muscle</tissue>
    </source>
</reference>
<evidence type="ECO:0000313" key="3">
    <source>
        <dbReference type="EMBL" id="VCX04116.1"/>
    </source>
</evidence>
<dbReference type="GO" id="GO:0031514">
    <property type="term" value="C:motile cilium"/>
    <property type="evidence" value="ECO:0007669"/>
    <property type="project" value="TreeGrafter"/>
</dbReference>
<proteinExistence type="predicted"/>
<accession>A0A9X9LYF6</accession>
<evidence type="ECO:0000256" key="2">
    <source>
        <dbReference type="ARBA" id="ARBA00022803"/>
    </source>
</evidence>